<dbReference type="RefSeq" id="WP_191007085.1">
    <property type="nucleotide sequence ID" value="NZ_JACXAD010000032.1"/>
</dbReference>
<name>A0A927GL62_9BACT</name>
<organism evidence="3 4">
    <name type="scientific">Hymenobacter montanus</name>
    <dbReference type="NCBI Taxonomy" id="2771359"/>
    <lineage>
        <taxon>Bacteria</taxon>
        <taxon>Pseudomonadati</taxon>
        <taxon>Bacteroidota</taxon>
        <taxon>Cytophagia</taxon>
        <taxon>Cytophagales</taxon>
        <taxon>Hymenobacteraceae</taxon>
        <taxon>Hymenobacter</taxon>
    </lineage>
</organism>
<protein>
    <submittedName>
        <fullName evidence="3">AAA family ATPase</fullName>
    </submittedName>
</protein>
<feature type="domain" description="ATPase AAA-type core" evidence="2">
    <location>
        <begin position="190"/>
        <end position="311"/>
    </location>
</feature>
<reference evidence="3" key="1">
    <citation type="submission" date="2020-09" db="EMBL/GenBank/DDBJ databases">
        <authorList>
            <person name="Kim M.K."/>
        </authorList>
    </citation>
    <scope>NUCLEOTIDE SEQUENCE</scope>
    <source>
        <strain evidence="3">BT664</strain>
    </source>
</reference>
<keyword evidence="4" id="KW-1185">Reference proteome</keyword>
<dbReference type="Gene3D" id="3.40.50.300">
    <property type="entry name" value="P-loop containing nucleotide triphosphate hydrolases"/>
    <property type="match status" value="1"/>
</dbReference>
<dbReference type="PANTHER" id="PTHR43581:SF2">
    <property type="entry name" value="EXCINUCLEASE ATPASE SUBUNIT"/>
    <property type="match status" value="1"/>
</dbReference>
<dbReference type="AlphaFoldDB" id="A0A927GL62"/>
<dbReference type="PIRSF" id="PIRSF029347">
    <property type="entry name" value="RecF"/>
    <property type="match status" value="1"/>
</dbReference>
<dbReference type="Pfam" id="PF13304">
    <property type="entry name" value="AAA_21"/>
    <property type="match status" value="1"/>
</dbReference>
<dbReference type="SUPFAM" id="SSF52540">
    <property type="entry name" value="P-loop containing nucleoside triphosphate hydrolases"/>
    <property type="match status" value="1"/>
</dbReference>
<dbReference type="InterPro" id="IPR014555">
    <property type="entry name" value="RecF-like"/>
</dbReference>
<sequence>MLTSLRIQNFRSIRDASVKLGQVNLFIGPNNSGKSNFLKGIEFASNRIAAYPVEQELSVEWYEQNLPRAAKPDYFTPLIWIQLLEQVSDEEFCEVNYSVQGQYHISKKEVITELKAAFVNTFLNSSKALDLSTAKPDFKAFPSVFYRLWERLRNAVVYKIEPALFKVSDPLSNQPFLDARGANIANFLNTLSQNDDARFGQLKKDFAECVGNLVSVSTPPDPVFSGNLKIKFFDSERNSYWAEEVSEGVLYFLALLCIVHQPNPPKLLLLEEPEKGIHPRRIKEVMDFIFELARLRDIQIILTSHSPYVVDHFADIPECISVFDREQGETVIHNAGDLINETNERLVAEGKKPIRYIDSLGEHWVSGFLGGVPA</sequence>
<dbReference type="InterPro" id="IPR051396">
    <property type="entry name" value="Bact_Antivir_Def_Nuclease"/>
</dbReference>
<dbReference type="GO" id="GO:0005524">
    <property type="term" value="F:ATP binding"/>
    <property type="evidence" value="ECO:0007669"/>
    <property type="project" value="InterPro"/>
</dbReference>
<dbReference type="Proteomes" id="UP000612233">
    <property type="component" value="Unassembled WGS sequence"/>
</dbReference>
<proteinExistence type="predicted"/>
<dbReference type="InterPro" id="IPR041685">
    <property type="entry name" value="AAA_GajA/Old/RecF-like"/>
</dbReference>
<accession>A0A927GL62</accession>
<dbReference type="InterPro" id="IPR027417">
    <property type="entry name" value="P-loop_NTPase"/>
</dbReference>
<evidence type="ECO:0000259" key="1">
    <source>
        <dbReference type="Pfam" id="PF13175"/>
    </source>
</evidence>
<dbReference type="GO" id="GO:0016887">
    <property type="term" value="F:ATP hydrolysis activity"/>
    <property type="evidence" value="ECO:0007669"/>
    <property type="project" value="InterPro"/>
</dbReference>
<dbReference type="Pfam" id="PF13175">
    <property type="entry name" value="AAA_15"/>
    <property type="match status" value="1"/>
</dbReference>
<comment type="caution">
    <text evidence="3">The sequence shown here is derived from an EMBL/GenBank/DDBJ whole genome shotgun (WGS) entry which is preliminary data.</text>
</comment>
<dbReference type="InterPro" id="IPR003959">
    <property type="entry name" value="ATPase_AAA_core"/>
</dbReference>
<gene>
    <name evidence="3" type="ORF">IC235_20515</name>
</gene>
<evidence type="ECO:0000259" key="2">
    <source>
        <dbReference type="Pfam" id="PF13304"/>
    </source>
</evidence>
<evidence type="ECO:0000313" key="4">
    <source>
        <dbReference type="Proteomes" id="UP000612233"/>
    </source>
</evidence>
<dbReference type="CDD" id="cd00267">
    <property type="entry name" value="ABC_ATPase"/>
    <property type="match status" value="1"/>
</dbReference>
<feature type="domain" description="Endonuclease GajA/Old nuclease/RecF-like AAA" evidence="1">
    <location>
        <begin position="1"/>
        <end position="48"/>
    </location>
</feature>
<evidence type="ECO:0000313" key="3">
    <source>
        <dbReference type="EMBL" id="MBD2770277.1"/>
    </source>
</evidence>
<dbReference type="PANTHER" id="PTHR43581">
    <property type="entry name" value="ATP/GTP PHOSPHATASE"/>
    <property type="match status" value="1"/>
</dbReference>
<dbReference type="EMBL" id="JACXAD010000032">
    <property type="protein sequence ID" value="MBD2770277.1"/>
    <property type="molecule type" value="Genomic_DNA"/>
</dbReference>